<dbReference type="GO" id="GO:0003677">
    <property type="term" value="F:DNA binding"/>
    <property type="evidence" value="ECO:0007669"/>
    <property type="project" value="InterPro"/>
</dbReference>
<dbReference type="InterPro" id="IPR007627">
    <property type="entry name" value="RNA_pol_sigma70_r2"/>
</dbReference>
<dbReference type="InterPro" id="IPR013324">
    <property type="entry name" value="RNA_pol_sigma_r3/r4-like"/>
</dbReference>
<sequence>MPAANNNNTSVEIVSLIPALRAFAHSFCKTPEDVDDLVQETLTRALANVDKFDPGTKLKSWLFTIMRNTFCTRFRKRQREVVGIEPGFLDTLSVGPTQEWTTRAVEVREALSRLPTHQREIIILVVMLGESYETAAEVSGCAVGTVKSRLNRARQRLFQELGEETAQEIL</sequence>
<dbReference type="Pfam" id="PF08281">
    <property type="entry name" value="Sigma70_r4_2"/>
    <property type="match status" value="1"/>
</dbReference>
<dbReference type="Gene3D" id="1.10.1740.10">
    <property type="match status" value="1"/>
</dbReference>
<evidence type="ECO:0000256" key="4">
    <source>
        <dbReference type="ARBA" id="ARBA00023163"/>
    </source>
</evidence>
<dbReference type="GO" id="GO:0016987">
    <property type="term" value="F:sigma factor activity"/>
    <property type="evidence" value="ECO:0007669"/>
    <property type="project" value="UniProtKB-KW"/>
</dbReference>
<evidence type="ECO:0000313" key="9">
    <source>
        <dbReference type="Proteomes" id="UP000185598"/>
    </source>
</evidence>
<dbReference type="CDD" id="cd06171">
    <property type="entry name" value="Sigma70_r4"/>
    <property type="match status" value="1"/>
</dbReference>
<dbReference type="SUPFAM" id="SSF88946">
    <property type="entry name" value="Sigma2 domain of RNA polymerase sigma factors"/>
    <property type="match status" value="1"/>
</dbReference>
<comment type="caution">
    <text evidence="8">The sequence shown here is derived from an EMBL/GenBank/DDBJ whole genome shotgun (WGS) entry which is preliminary data.</text>
</comment>
<dbReference type="Gene3D" id="1.10.10.10">
    <property type="entry name" value="Winged helix-like DNA-binding domain superfamily/Winged helix DNA-binding domain"/>
    <property type="match status" value="1"/>
</dbReference>
<dbReference type="Proteomes" id="UP000185598">
    <property type="component" value="Unassembled WGS sequence"/>
</dbReference>
<reference evidence="8 9" key="1">
    <citation type="submission" date="2016-09" db="EMBL/GenBank/DDBJ databases">
        <title>Rhizobium oryziradicis sp. nov., isolated from the root of rice.</title>
        <authorList>
            <person name="Zhao J."/>
            <person name="Zhang X."/>
        </authorList>
    </citation>
    <scope>NUCLEOTIDE SEQUENCE [LARGE SCALE GENOMIC DNA]</scope>
    <source>
        <strain evidence="8 9">14971</strain>
    </source>
</reference>
<name>A0A1Q9A6M2_9HYPH</name>
<dbReference type="InterPro" id="IPR013325">
    <property type="entry name" value="RNA_pol_sigma_r2"/>
</dbReference>
<dbReference type="PANTHER" id="PTHR43133:SF25">
    <property type="entry name" value="RNA POLYMERASE SIGMA FACTOR RFAY-RELATED"/>
    <property type="match status" value="1"/>
</dbReference>
<dbReference type="EMBL" id="MKIN01000021">
    <property type="protein sequence ID" value="OLP50219.1"/>
    <property type="molecule type" value="Genomic_DNA"/>
</dbReference>
<evidence type="ECO:0000313" key="7">
    <source>
        <dbReference type="EMBL" id="MBB4008646.1"/>
    </source>
</evidence>
<evidence type="ECO:0000259" key="5">
    <source>
        <dbReference type="Pfam" id="PF04542"/>
    </source>
</evidence>
<evidence type="ECO:0000259" key="6">
    <source>
        <dbReference type="Pfam" id="PF08281"/>
    </source>
</evidence>
<keyword evidence="2" id="KW-0805">Transcription regulation</keyword>
<dbReference type="RefSeq" id="WP_075614110.1">
    <property type="nucleotide sequence ID" value="NZ_JACIED010000003.1"/>
</dbReference>
<keyword evidence="3" id="KW-0731">Sigma factor</keyword>
<dbReference type="Pfam" id="PF04542">
    <property type="entry name" value="Sigma70_r2"/>
    <property type="match status" value="1"/>
</dbReference>
<dbReference type="SUPFAM" id="SSF88659">
    <property type="entry name" value="Sigma3 and sigma4 domains of RNA polymerase sigma factors"/>
    <property type="match status" value="1"/>
</dbReference>
<dbReference type="OrthoDB" id="9803470at2"/>
<accession>A0A1Q9A6M2</accession>
<keyword evidence="4" id="KW-0804">Transcription</keyword>
<organism evidence="8 9">
    <name type="scientific">Allorhizobium taibaishanense</name>
    <dbReference type="NCBI Taxonomy" id="887144"/>
    <lineage>
        <taxon>Bacteria</taxon>
        <taxon>Pseudomonadati</taxon>
        <taxon>Pseudomonadota</taxon>
        <taxon>Alphaproteobacteria</taxon>
        <taxon>Hyphomicrobiales</taxon>
        <taxon>Rhizobiaceae</taxon>
        <taxon>Rhizobium/Agrobacterium group</taxon>
        <taxon>Allorhizobium</taxon>
    </lineage>
</organism>
<gene>
    <name evidence="8" type="ORF">BJF91_12895</name>
    <name evidence="7" type="ORF">GGQ71_002926</name>
</gene>
<dbReference type="InterPro" id="IPR014284">
    <property type="entry name" value="RNA_pol_sigma-70_dom"/>
</dbReference>
<dbReference type="STRING" id="887144.BJF91_12895"/>
<feature type="domain" description="RNA polymerase sigma-70 region 2" evidence="5">
    <location>
        <begin position="16"/>
        <end position="79"/>
    </location>
</feature>
<dbReference type="GO" id="GO:0006352">
    <property type="term" value="P:DNA-templated transcription initiation"/>
    <property type="evidence" value="ECO:0007669"/>
    <property type="project" value="InterPro"/>
</dbReference>
<comment type="similarity">
    <text evidence="1">Belongs to the sigma-70 factor family. ECF subfamily.</text>
</comment>
<evidence type="ECO:0000256" key="3">
    <source>
        <dbReference type="ARBA" id="ARBA00023082"/>
    </source>
</evidence>
<dbReference type="InterPro" id="IPR013249">
    <property type="entry name" value="RNA_pol_sigma70_r4_t2"/>
</dbReference>
<dbReference type="InterPro" id="IPR036388">
    <property type="entry name" value="WH-like_DNA-bd_sf"/>
</dbReference>
<evidence type="ECO:0000256" key="1">
    <source>
        <dbReference type="ARBA" id="ARBA00010641"/>
    </source>
</evidence>
<evidence type="ECO:0000256" key="2">
    <source>
        <dbReference type="ARBA" id="ARBA00023015"/>
    </source>
</evidence>
<proteinExistence type="inferred from homology"/>
<feature type="domain" description="RNA polymerase sigma factor 70 region 4 type 2" evidence="6">
    <location>
        <begin position="106"/>
        <end position="157"/>
    </location>
</feature>
<keyword evidence="9" id="KW-1185">Reference proteome</keyword>
<dbReference type="InterPro" id="IPR039425">
    <property type="entry name" value="RNA_pol_sigma-70-like"/>
</dbReference>
<dbReference type="NCBIfam" id="TIGR02937">
    <property type="entry name" value="sigma70-ECF"/>
    <property type="match status" value="1"/>
</dbReference>
<protein>
    <submittedName>
        <fullName evidence="7">RNA polymerase sigma-70 factor (ECF subfamily)</fullName>
    </submittedName>
    <submittedName>
        <fullName evidence="8">RNA polymerase subunit sigma</fullName>
    </submittedName>
</protein>
<evidence type="ECO:0000313" key="8">
    <source>
        <dbReference type="EMBL" id="OLP50219.1"/>
    </source>
</evidence>
<dbReference type="PANTHER" id="PTHR43133">
    <property type="entry name" value="RNA POLYMERASE ECF-TYPE SIGMA FACTO"/>
    <property type="match status" value="1"/>
</dbReference>
<evidence type="ECO:0000313" key="10">
    <source>
        <dbReference type="Proteomes" id="UP000544107"/>
    </source>
</evidence>
<dbReference type="Proteomes" id="UP000544107">
    <property type="component" value="Unassembled WGS sequence"/>
</dbReference>
<dbReference type="EMBL" id="JACIED010000003">
    <property type="protein sequence ID" value="MBB4008646.1"/>
    <property type="molecule type" value="Genomic_DNA"/>
</dbReference>
<dbReference type="AlphaFoldDB" id="A0A1Q9A6M2"/>
<reference evidence="7 10" key="2">
    <citation type="submission" date="2020-08" db="EMBL/GenBank/DDBJ databases">
        <title>Genomic Encyclopedia of Type Strains, Phase IV (KMG-IV): sequencing the most valuable type-strain genomes for metagenomic binning, comparative biology and taxonomic classification.</title>
        <authorList>
            <person name="Goeker M."/>
        </authorList>
    </citation>
    <scope>NUCLEOTIDE SEQUENCE [LARGE SCALE GENOMIC DNA]</scope>
    <source>
        <strain evidence="7 10">DSM 100021</strain>
    </source>
</reference>